<dbReference type="InterPro" id="IPR000467">
    <property type="entry name" value="G_patch_dom"/>
</dbReference>
<dbReference type="AlphaFoldDB" id="A0A8J1UQV2"/>
<feature type="compositionally biased region" description="Acidic residues" evidence="2">
    <location>
        <begin position="678"/>
        <end position="695"/>
    </location>
</feature>
<protein>
    <submittedName>
        <fullName evidence="3">Uncharacterized protein</fullName>
    </submittedName>
</protein>
<name>A0A8J1UQV2_OWEFU</name>
<feature type="region of interest" description="Disordered" evidence="2">
    <location>
        <begin position="163"/>
        <end position="203"/>
    </location>
</feature>
<organism evidence="3 4">
    <name type="scientific">Owenia fusiformis</name>
    <name type="common">Polychaete worm</name>
    <dbReference type="NCBI Taxonomy" id="6347"/>
    <lineage>
        <taxon>Eukaryota</taxon>
        <taxon>Metazoa</taxon>
        <taxon>Spiralia</taxon>
        <taxon>Lophotrochozoa</taxon>
        <taxon>Annelida</taxon>
        <taxon>Polychaeta</taxon>
        <taxon>Sedentaria</taxon>
        <taxon>Canalipalpata</taxon>
        <taxon>Sabellida</taxon>
        <taxon>Oweniida</taxon>
        <taxon>Oweniidae</taxon>
        <taxon>Owenia</taxon>
    </lineage>
</organism>
<feature type="compositionally biased region" description="Polar residues" evidence="2">
    <location>
        <begin position="424"/>
        <end position="444"/>
    </location>
</feature>
<accession>A0A8J1UQV2</accession>
<feature type="region of interest" description="Disordered" evidence="2">
    <location>
        <begin position="523"/>
        <end position="545"/>
    </location>
</feature>
<feature type="region of interest" description="Disordered" evidence="2">
    <location>
        <begin position="95"/>
        <end position="129"/>
    </location>
</feature>
<feature type="region of interest" description="Disordered" evidence="2">
    <location>
        <begin position="751"/>
        <end position="880"/>
    </location>
</feature>
<dbReference type="EMBL" id="CAIIXF020000003">
    <property type="protein sequence ID" value="CAH1780546.1"/>
    <property type="molecule type" value="Genomic_DNA"/>
</dbReference>
<sequence>MESDDEESFAAFGRPLEQYEEGAVPRKPQKVQDQTVRDDKGRQRFHGAFTGGFSAGYFNSVGSKEGWVPTTFVSSREKKAEKQVIKPEDFMDQEDLSSYGIAPREVTTTEKFASKEGRSERKKTAPKGHLGLLPGVEELIVASKSSMGMRLLQHMGWKDGQGIGARVKRKPKTQKPSEAEGGGKVYGCAMPPDLGSDEESEDDDYTRVFTFAPKDTTPISFTPKDDLHGIGYKGINPHNAMGHVNLFEAPVVTKTGHKGIRGQAFGTGALNEDDDDIYAMDHMSNYNTVIGGDEEDKLHGWTAPGRKSRFEPQVTTTITKTLEGFSISNKPVPPKPVFSPPSVPKSFKPFHVFDKTQKEAVQKIDKNTRRDMSAVKRGELIGEQPHIASVFELISKADKDKLSISTKPSNEFSKMAETGLKSRFASSNDNSPTQESKESSSQQPIYRGGRFKPFEKDAAKQKRYDEYLSLSSHSQIDAYNQVAPSNMTEWEREREKEEFKRASQLYRPMSSVMATRFTKAKFSDAEERDVEVPKEDGGDVNDQKTAAKMKMFGKTTRDVFEWHPAKTVCKRFNVPDPYPASSLVGLPTVKKDKYSLFNFLSLPGDRSPKHPEPSSPPRAIEYKGESVASDTPAETSAKPTSETSDIVTQWIDKKKEGEVPNKDEVDKPPIDLFKAIFEDDDSDTSDDDSNDDDDNINNITTKHDATVDIKEEPGIVDEVDPDHVQQNSKSKQLVNTKGILSIFGDFEAKERGTFREQSLQQRLTGEANELDRSSRSRSVERSDVKCIAGPALPPGFNQGFFDKESATHSGRDGSSHRKHKKDRHRDKKKHKKDKKKSKKKKSKKKHKSRKSHHKSESDSDSEYEDTTSDDDVKEVDLDDRIMKTLKSLPSNKRLRAADFM</sequence>
<dbReference type="Pfam" id="PF01585">
    <property type="entry name" value="G-patch"/>
    <property type="match status" value="1"/>
</dbReference>
<evidence type="ECO:0000313" key="3">
    <source>
        <dbReference type="EMBL" id="CAH1780546.1"/>
    </source>
</evidence>
<dbReference type="OrthoDB" id="20507at2759"/>
<feature type="region of interest" description="Disordered" evidence="2">
    <location>
        <begin position="1"/>
        <end position="45"/>
    </location>
</feature>
<dbReference type="Pfam" id="PF07713">
    <property type="entry name" value="DUF1604"/>
    <property type="match status" value="1"/>
</dbReference>
<keyword evidence="4" id="KW-1185">Reference proteome</keyword>
<comment type="caution">
    <text evidence="3">The sequence shown here is derived from an EMBL/GenBank/DDBJ whole genome shotgun (WGS) entry which is preliminary data.</text>
</comment>
<dbReference type="PANTHER" id="PTHR13384">
    <property type="entry name" value="G PATCH DOMAIN-CONTAINING PROTEIN 1"/>
    <property type="match status" value="1"/>
</dbReference>
<dbReference type="Proteomes" id="UP000749559">
    <property type="component" value="Unassembled WGS sequence"/>
</dbReference>
<dbReference type="PROSITE" id="PS50174">
    <property type="entry name" value="G_PATCH"/>
    <property type="match status" value="1"/>
</dbReference>
<feature type="compositionally biased region" description="Basic residues" evidence="2">
    <location>
        <begin position="816"/>
        <end position="853"/>
    </location>
</feature>
<feature type="compositionally biased region" description="Polar residues" evidence="2">
    <location>
        <begin position="628"/>
        <end position="647"/>
    </location>
</feature>
<dbReference type="GO" id="GO:0003723">
    <property type="term" value="F:RNA binding"/>
    <property type="evidence" value="ECO:0007669"/>
    <property type="project" value="TreeGrafter"/>
</dbReference>
<feature type="compositionally biased region" description="Acidic residues" evidence="2">
    <location>
        <begin position="858"/>
        <end position="873"/>
    </location>
</feature>
<dbReference type="PANTHER" id="PTHR13384:SF19">
    <property type="entry name" value="G PATCH DOMAIN-CONTAINING PROTEIN 1"/>
    <property type="match status" value="1"/>
</dbReference>
<feature type="compositionally biased region" description="Basic and acidic residues" evidence="2">
    <location>
        <begin position="112"/>
        <end position="123"/>
    </location>
</feature>
<feature type="compositionally biased region" description="Basic and acidic residues" evidence="2">
    <location>
        <begin position="801"/>
        <end position="815"/>
    </location>
</feature>
<feature type="compositionally biased region" description="Basic and acidic residues" evidence="2">
    <location>
        <begin position="523"/>
        <end position="537"/>
    </location>
</feature>
<evidence type="ECO:0000313" key="4">
    <source>
        <dbReference type="Proteomes" id="UP000749559"/>
    </source>
</evidence>
<proteinExistence type="inferred from homology"/>
<gene>
    <name evidence="3" type="ORF">OFUS_LOCUS7229</name>
</gene>
<evidence type="ECO:0000256" key="2">
    <source>
        <dbReference type="SAM" id="MobiDB-lite"/>
    </source>
</evidence>
<dbReference type="Pfam" id="PF26093">
    <property type="entry name" value="HTH_TGH"/>
    <property type="match status" value="1"/>
</dbReference>
<evidence type="ECO:0000256" key="1">
    <source>
        <dbReference type="ARBA" id="ARBA00008600"/>
    </source>
</evidence>
<reference evidence="3" key="1">
    <citation type="submission" date="2022-03" db="EMBL/GenBank/DDBJ databases">
        <authorList>
            <person name="Martin C."/>
        </authorList>
    </citation>
    <scope>NUCLEOTIDE SEQUENCE</scope>
</reference>
<feature type="region of interest" description="Disordered" evidence="2">
    <location>
        <begin position="600"/>
        <end position="705"/>
    </location>
</feature>
<feature type="compositionally biased region" description="Basic and acidic residues" evidence="2">
    <location>
        <begin position="651"/>
        <end position="669"/>
    </location>
</feature>
<feature type="compositionally biased region" description="Polar residues" evidence="2">
    <location>
        <begin position="403"/>
        <end position="412"/>
    </location>
</feature>
<feature type="region of interest" description="Disordered" evidence="2">
    <location>
        <begin position="402"/>
        <end position="456"/>
    </location>
</feature>
<dbReference type="GO" id="GO:0005634">
    <property type="term" value="C:nucleus"/>
    <property type="evidence" value="ECO:0007669"/>
    <property type="project" value="TreeGrafter"/>
</dbReference>
<feature type="compositionally biased region" description="Basic and acidic residues" evidence="2">
    <location>
        <begin position="769"/>
        <end position="784"/>
    </location>
</feature>
<dbReference type="GO" id="GO:0006397">
    <property type="term" value="P:mRNA processing"/>
    <property type="evidence" value="ECO:0007669"/>
    <property type="project" value="InterPro"/>
</dbReference>
<comment type="similarity">
    <text evidence="1">Belongs to the GPATCH1 family.</text>
</comment>
<dbReference type="InterPro" id="IPR011666">
    <property type="entry name" value="DUF1604"/>
</dbReference>